<keyword evidence="4" id="KW-0012">Acyltransferase</keyword>
<dbReference type="PANTHER" id="PTHR36449">
    <property type="entry name" value="ACETYLTRANSFERASE-RELATED"/>
    <property type="match status" value="1"/>
</dbReference>
<name>A0A318IPS2_9BURK</name>
<dbReference type="RefSeq" id="WP_110258479.1">
    <property type="nucleotide sequence ID" value="NZ_QJKB01000027.1"/>
</dbReference>
<sequence>MDQLSLRIVQLDQAHERKHFNSQSELLNRYFKQQVMQDIRRRVTACFVALDSTEHIAGYYTLASSSVVLTSLPAGVQKKLPRYPSVPVVRLGRLAVDSSFAGKGLGGVLLADALERSATAQIAAYALVVDAKDDTAAGFYQHFGFIPMQDTPLTLFLPLESVRGLM</sequence>
<dbReference type="SUPFAM" id="SSF55729">
    <property type="entry name" value="Acyl-CoA N-acyltransferases (Nat)"/>
    <property type="match status" value="1"/>
</dbReference>
<evidence type="ECO:0000256" key="3">
    <source>
        <dbReference type="ARBA" id="ARBA00022679"/>
    </source>
</evidence>
<keyword evidence="7" id="KW-0687">Ribonucleoprotein</keyword>
<organism evidence="7 8">
    <name type="scientific">Undibacterium pigrum</name>
    <dbReference type="NCBI Taxonomy" id="401470"/>
    <lineage>
        <taxon>Bacteria</taxon>
        <taxon>Pseudomonadati</taxon>
        <taxon>Pseudomonadota</taxon>
        <taxon>Betaproteobacteria</taxon>
        <taxon>Burkholderiales</taxon>
        <taxon>Oxalobacteraceae</taxon>
        <taxon>Undibacterium</taxon>
    </lineage>
</organism>
<comment type="caution">
    <text evidence="7">The sequence shown here is derived from an EMBL/GenBank/DDBJ whole genome shotgun (WGS) entry which is preliminary data.</text>
</comment>
<dbReference type="GO" id="GO:0005840">
    <property type="term" value="C:ribosome"/>
    <property type="evidence" value="ECO:0007669"/>
    <property type="project" value="UniProtKB-KW"/>
</dbReference>
<dbReference type="Gene3D" id="3.40.630.30">
    <property type="match status" value="1"/>
</dbReference>
<keyword evidence="1" id="KW-0678">Repressor</keyword>
<keyword evidence="8" id="KW-1185">Reference proteome</keyword>
<evidence type="ECO:0000313" key="8">
    <source>
        <dbReference type="Proteomes" id="UP000247792"/>
    </source>
</evidence>
<dbReference type="OrthoDB" id="9799147at2"/>
<comment type="catalytic activity">
    <reaction evidence="5">
        <text>glycyl-tRNA(Gly) + acetyl-CoA = N-acetylglycyl-tRNA(Gly) + CoA + H(+)</text>
        <dbReference type="Rhea" id="RHEA:81867"/>
        <dbReference type="Rhea" id="RHEA-COMP:9683"/>
        <dbReference type="Rhea" id="RHEA-COMP:19766"/>
        <dbReference type="ChEBI" id="CHEBI:15378"/>
        <dbReference type="ChEBI" id="CHEBI:57287"/>
        <dbReference type="ChEBI" id="CHEBI:57288"/>
        <dbReference type="ChEBI" id="CHEBI:78522"/>
        <dbReference type="ChEBI" id="CHEBI:232036"/>
    </reaction>
</comment>
<dbReference type="AlphaFoldDB" id="A0A318IPS2"/>
<accession>A0A318IPS2</accession>
<dbReference type="Pfam" id="PF13673">
    <property type="entry name" value="Acetyltransf_10"/>
    <property type="match status" value="1"/>
</dbReference>
<keyword evidence="2" id="KW-1277">Toxin-antitoxin system</keyword>
<dbReference type="Proteomes" id="UP000247792">
    <property type="component" value="Unassembled WGS sequence"/>
</dbReference>
<protein>
    <submittedName>
        <fullName evidence="7">Ribosomal protein S18 acetylase RimI-like enzyme</fullName>
    </submittedName>
</protein>
<reference evidence="7 8" key="1">
    <citation type="submission" date="2018-05" db="EMBL/GenBank/DDBJ databases">
        <title>Genomic Encyclopedia of Type Strains, Phase IV (KMG-IV): sequencing the most valuable type-strain genomes for metagenomic binning, comparative biology and taxonomic classification.</title>
        <authorList>
            <person name="Goeker M."/>
        </authorList>
    </citation>
    <scope>NUCLEOTIDE SEQUENCE [LARGE SCALE GENOMIC DNA]</scope>
    <source>
        <strain evidence="7 8">DSM 19792</strain>
    </source>
</reference>
<dbReference type="PROSITE" id="PS51186">
    <property type="entry name" value="GNAT"/>
    <property type="match status" value="1"/>
</dbReference>
<evidence type="ECO:0000313" key="7">
    <source>
        <dbReference type="EMBL" id="PXX33930.1"/>
    </source>
</evidence>
<feature type="domain" description="N-acetyltransferase" evidence="6">
    <location>
        <begin position="6"/>
        <end position="160"/>
    </location>
</feature>
<evidence type="ECO:0000256" key="5">
    <source>
        <dbReference type="ARBA" id="ARBA00049880"/>
    </source>
</evidence>
<proteinExistence type="predicted"/>
<dbReference type="EMBL" id="QJKB01000027">
    <property type="protein sequence ID" value="PXX33930.1"/>
    <property type="molecule type" value="Genomic_DNA"/>
</dbReference>
<evidence type="ECO:0000256" key="1">
    <source>
        <dbReference type="ARBA" id="ARBA00022491"/>
    </source>
</evidence>
<dbReference type="GO" id="GO:0016747">
    <property type="term" value="F:acyltransferase activity, transferring groups other than amino-acyl groups"/>
    <property type="evidence" value="ECO:0007669"/>
    <property type="project" value="InterPro"/>
</dbReference>
<evidence type="ECO:0000259" key="6">
    <source>
        <dbReference type="PROSITE" id="PS51186"/>
    </source>
</evidence>
<evidence type="ECO:0000256" key="2">
    <source>
        <dbReference type="ARBA" id="ARBA00022649"/>
    </source>
</evidence>
<evidence type="ECO:0000256" key="4">
    <source>
        <dbReference type="ARBA" id="ARBA00023315"/>
    </source>
</evidence>
<dbReference type="PANTHER" id="PTHR36449:SF1">
    <property type="entry name" value="ACETYLTRANSFERASE"/>
    <property type="match status" value="1"/>
</dbReference>
<keyword evidence="3" id="KW-0808">Transferase</keyword>
<gene>
    <name evidence="7" type="ORF">DFR42_1279</name>
</gene>
<dbReference type="InterPro" id="IPR000182">
    <property type="entry name" value="GNAT_dom"/>
</dbReference>
<dbReference type="InterPro" id="IPR016181">
    <property type="entry name" value="Acyl_CoA_acyltransferase"/>
</dbReference>
<keyword evidence="7" id="KW-0689">Ribosomal protein</keyword>